<proteinExistence type="predicted"/>
<accession>A0A7L5A1I0</accession>
<dbReference type="AlphaFoldDB" id="A0A7L5A1I0"/>
<comment type="caution">
    <text evidence="1">The sequence shown here is derived from an EMBL/GenBank/DDBJ whole genome shotgun (WGS) entry which is preliminary data.</text>
</comment>
<name>A0A7L5A1I0_9BACT</name>
<protein>
    <submittedName>
        <fullName evidence="1">Uncharacterized protein</fullName>
    </submittedName>
</protein>
<sequence length="102" mass="11077">MEKINSYKRLVDVLLAASMNGCDAGISTEPGGLHAGYMLLIIEFANGPSKDYLVNINLLPAMEAIFASPIENRAPGFCNPLRMTATVQQELKRLKNSSVPQP</sequence>
<gene>
    <name evidence="1" type="ORF">F0P96_06280</name>
</gene>
<dbReference type="Proteomes" id="UP000326380">
    <property type="component" value="Unassembled WGS sequence"/>
</dbReference>
<evidence type="ECO:0000313" key="2">
    <source>
        <dbReference type="Proteomes" id="UP000326380"/>
    </source>
</evidence>
<dbReference type="EMBL" id="VTWU01000002">
    <property type="protein sequence ID" value="KAA9338436.1"/>
    <property type="molecule type" value="Genomic_DNA"/>
</dbReference>
<keyword evidence="2" id="KW-1185">Reference proteome</keyword>
<dbReference type="RefSeq" id="WP_151077965.1">
    <property type="nucleotide sequence ID" value="NZ_CP047647.1"/>
</dbReference>
<evidence type="ECO:0000313" key="1">
    <source>
        <dbReference type="EMBL" id="KAA9338436.1"/>
    </source>
</evidence>
<organism evidence="1 2">
    <name type="scientific">Hymenobacter busanensis</name>
    <dbReference type="NCBI Taxonomy" id="2607656"/>
    <lineage>
        <taxon>Bacteria</taxon>
        <taxon>Pseudomonadati</taxon>
        <taxon>Bacteroidota</taxon>
        <taxon>Cytophagia</taxon>
        <taxon>Cytophagales</taxon>
        <taxon>Hymenobacteraceae</taxon>
        <taxon>Hymenobacter</taxon>
    </lineage>
</organism>
<reference evidence="1 2" key="1">
    <citation type="submission" date="2019-09" db="EMBL/GenBank/DDBJ databases">
        <title>Genome sequence of Hymenobacter sp. M3.</title>
        <authorList>
            <person name="Srinivasan S."/>
        </authorList>
    </citation>
    <scope>NUCLEOTIDE SEQUENCE [LARGE SCALE GENOMIC DNA]</scope>
    <source>
        <strain evidence="1 2">M3</strain>
    </source>
</reference>